<keyword evidence="3" id="KW-1185">Reference proteome</keyword>
<evidence type="ECO:0000313" key="2">
    <source>
        <dbReference type="EMBL" id="KAK3767039.1"/>
    </source>
</evidence>
<sequence>MFEKIDKTPMSELSCVIAATGPGHVMTRLVRGGGGGGGGEGGGKEGMETEGNLGPAAHSKTVQISRNSLLKSRLRGGNQHDVTSNATEFRFRYFSKEEVSCTGKEVRIVLL</sequence>
<feature type="compositionally biased region" description="Gly residues" evidence="1">
    <location>
        <begin position="31"/>
        <end position="41"/>
    </location>
</feature>
<dbReference type="EMBL" id="JAWDGP010004172">
    <property type="protein sequence ID" value="KAK3767039.1"/>
    <property type="molecule type" value="Genomic_DNA"/>
</dbReference>
<reference evidence="2" key="1">
    <citation type="journal article" date="2023" name="G3 (Bethesda)">
        <title>A reference genome for the long-term kleptoplast-retaining sea slug Elysia crispata morphotype clarki.</title>
        <authorList>
            <person name="Eastman K.E."/>
            <person name="Pendleton A.L."/>
            <person name="Shaikh M.A."/>
            <person name="Suttiyut T."/>
            <person name="Ogas R."/>
            <person name="Tomko P."/>
            <person name="Gavelis G."/>
            <person name="Widhalm J.R."/>
            <person name="Wisecaver J.H."/>
        </authorList>
    </citation>
    <scope>NUCLEOTIDE SEQUENCE</scope>
    <source>
        <strain evidence="2">ECLA1</strain>
    </source>
</reference>
<dbReference type="Proteomes" id="UP001283361">
    <property type="component" value="Unassembled WGS sequence"/>
</dbReference>
<comment type="caution">
    <text evidence="2">The sequence shown here is derived from an EMBL/GenBank/DDBJ whole genome shotgun (WGS) entry which is preliminary data.</text>
</comment>
<protein>
    <submittedName>
        <fullName evidence="2">Uncharacterized protein</fullName>
    </submittedName>
</protein>
<proteinExistence type="predicted"/>
<evidence type="ECO:0000256" key="1">
    <source>
        <dbReference type="SAM" id="MobiDB-lite"/>
    </source>
</evidence>
<accession>A0AAE1DDU5</accession>
<gene>
    <name evidence="2" type="ORF">RRG08_054087</name>
</gene>
<dbReference type="AlphaFoldDB" id="A0AAE1DDU5"/>
<evidence type="ECO:0000313" key="3">
    <source>
        <dbReference type="Proteomes" id="UP001283361"/>
    </source>
</evidence>
<organism evidence="2 3">
    <name type="scientific">Elysia crispata</name>
    <name type="common">lettuce slug</name>
    <dbReference type="NCBI Taxonomy" id="231223"/>
    <lineage>
        <taxon>Eukaryota</taxon>
        <taxon>Metazoa</taxon>
        <taxon>Spiralia</taxon>
        <taxon>Lophotrochozoa</taxon>
        <taxon>Mollusca</taxon>
        <taxon>Gastropoda</taxon>
        <taxon>Heterobranchia</taxon>
        <taxon>Euthyneura</taxon>
        <taxon>Panpulmonata</taxon>
        <taxon>Sacoglossa</taxon>
        <taxon>Placobranchoidea</taxon>
        <taxon>Plakobranchidae</taxon>
        <taxon>Elysia</taxon>
    </lineage>
</organism>
<name>A0AAE1DDU5_9GAST</name>
<feature type="region of interest" description="Disordered" evidence="1">
    <location>
        <begin position="31"/>
        <end position="61"/>
    </location>
</feature>